<dbReference type="InterPro" id="IPR035906">
    <property type="entry name" value="MetI-like_sf"/>
</dbReference>
<name>O54016_PARDE</name>
<comment type="similarity">
    <text evidence="7">Belongs to the binding-protein-dependent transport system permease family.</text>
</comment>
<keyword evidence="5 7" id="KW-1133">Transmembrane helix</keyword>
<comment type="subcellular location">
    <subcellularLocation>
        <location evidence="1 7">Cell membrane</location>
        <topology evidence="1 7">Multi-pass membrane protein</topology>
    </subcellularLocation>
</comment>
<gene>
    <name evidence="9" type="primary">abcB</name>
</gene>
<dbReference type="InterPro" id="IPR000515">
    <property type="entry name" value="MetI-like"/>
</dbReference>
<keyword evidence="2 7" id="KW-0813">Transport</keyword>
<feature type="transmembrane region" description="Helical" evidence="7">
    <location>
        <begin position="109"/>
        <end position="129"/>
    </location>
</feature>
<feature type="transmembrane region" description="Helical" evidence="7">
    <location>
        <begin position="75"/>
        <end position="97"/>
    </location>
</feature>
<organism evidence="9">
    <name type="scientific">Paracoccus denitrificans</name>
    <dbReference type="NCBI Taxonomy" id="266"/>
    <lineage>
        <taxon>Bacteria</taxon>
        <taxon>Pseudomonadati</taxon>
        <taxon>Pseudomonadota</taxon>
        <taxon>Alphaproteobacteria</taxon>
        <taxon>Rhodobacterales</taxon>
        <taxon>Paracoccaceae</taxon>
        <taxon>Paracoccus</taxon>
    </lineage>
</organism>
<reference evidence="9" key="1">
    <citation type="journal article" date="2001" name="J. Bacteriol.">
        <title>Two-component system that regulates methanol and formaldehyde oxidation in Paracoccus denitrificans.</title>
        <authorList>
            <person name="Harms N."/>
            <person name="Reijnders W.N."/>
            <person name="Koning S."/>
            <person name="van Spanning R.J."/>
        </authorList>
    </citation>
    <scope>NUCLEOTIDE SEQUENCE</scope>
    <source>
        <strain evidence="9">Pd1222</strain>
    </source>
</reference>
<protein>
    <submittedName>
        <fullName evidence="9">AbcB protein</fullName>
    </submittedName>
</protein>
<dbReference type="PANTHER" id="PTHR30151:SF38">
    <property type="entry name" value="ALIPHATIC SULFONATES TRANSPORT PERMEASE PROTEIN SSUC-RELATED"/>
    <property type="match status" value="1"/>
</dbReference>
<evidence type="ECO:0000256" key="2">
    <source>
        <dbReference type="ARBA" id="ARBA00022448"/>
    </source>
</evidence>
<feature type="domain" description="ABC transmembrane type-1" evidence="8">
    <location>
        <begin position="71"/>
        <end position="251"/>
    </location>
</feature>
<dbReference type="Pfam" id="PF00528">
    <property type="entry name" value="BPD_transp_1"/>
    <property type="match status" value="1"/>
</dbReference>
<dbReference type="CDD" id="cd06261">
    <property type="entry name" value="TM_PBP2"/>
    <property type="match status" value="1"/>
</dbReference>
<feature type="transmembrane region" description="Helical" evidence="7">
    <location>
        <begin position="20"/>
        <end position="38"/>
    </location>
</feature>
<evidence type="ECO:0000256" key="5">
    <source>
        <dbReference type="ARBA" id="ARBA00022989"/>
    </source>
</evidence>
<evidence type="ECO:0000256" key="6">
    <source>
        <dbReference type="ARBA" id="ARBA00023136"/>
    </source>
</evidence>
<dbReference type="AlphaFoldDB" id="O54016"/>
<accession>O54016</accession>
<dbReference type="SUPFAM" id="SSF161098">
    <property type="entry name" value="MetI-like"/>
    <property type="match status" value="1"/>
</dbReference>
<dbReference type="PANTHER" id="PTHR30151">
    <property type="entry name" value="ALKANE SULFONATE ABC TRANSPORTER-RELATED, MEMBRANE SUBUNIT"/>
    <property type="match status" value="1"/>
</dbReference>
<evidence type="ECO:0000313" key="9">
    <source>
        <dbReference type="EMBL" id="CAA11380.1"/>
    </source>
</evidence>
<keyword evidence="6 7" id="KW-0472">Membrane</keyword>
<keyword evidence="3" id="KW-1003">Cell membrane</keyword>
<evidence type="ECO:0000259" key="8">
    <source>
        <dbReference type="PROSITE" id="PS50928"/>
    </source>
</evidence>
<dbReference type="Gene3D" id="1.10.3720.10">
    <property type="entry name" value="MetI-like"/>
    <property type="match status" value="1"/>
</dbReference>
<dbReference type="GO" id="GO:0055085">
    <property type="term" value="P:transmembrane transport"/>
    <property type="evidence" value="ECO:0007669"/>
    <property type="project" value="InterPro"/>
</dbReference>
<evidence type="ECO:0000256" key="3">
    <source>
        <dbReference type="ARBA" id="ARBA00022475"/>
    </source>
</evidence>
<dbReference type="GO" id="GO:0005886">
    <property type="term" value="C:plasma membrane"/>
    <property type="evidence" value="ECO:0007669"/>
    <property type="project" value="UniProtKB-SubCell"/>
</dbReference>
<dbReference type="EMBL" id="AJ223460">
    <property type="protein sequence ID" value="CAA11380.1"/>
    <property type="molecule type" value="Genomic_DNA"/>
</dbReference>
<proteinExistence type="inferred from homology"/>
<evidence type="ECO:0000256" key="1">
    <source>
        <dbReference type="ARBA" id="ARBA00004651"/>
    </source>
</evidence>
<feature type="transmembrane region" description="Helical" evidence="7">
    <location>
        <begin position="233"/>
        <end position="252"/>
    </location>
</feature>
<evidence type="ECO:0000256" key="4">
    <source>
        <dbReference type="ARBA" id="ARBA00022692"/>
    </source>
</evidence>
<dbReference type="PROSITE" id="PS50928">
    <property type="entry name" value="ABC_TM1"/>
    <property type="match status" value="1"/>
</dbReference>
<evidence type="ECO:0000256" key="7">
    <source>
        <dbReference type="RuleBase" id="RU363032"/>
    </source>
</evidence>
<sequence>MAGVIPLLTEAPKPPSLRPGLVPGVLSILAMLLVWTLASQLTDRPQTLPAPWEVAARIMRLGASGELWFNAGMTLFRVVASFALAMAAGMALGLWMGRSRGADQWLNPGLIILLNVPALVVIVLCYIWIGLNETAAILAVALNKIPVVTVMIREGTRALRPDLDDMARAFRMRPWARLRHVVLPQLAPHVAASARAGISLIWKIVLVVEFLGRSNGVGFKIHLLFSSFDVEGVLAWALAFVAVMLAIDLILLRPWESRANRWKQDAA</sequence>
<keyword evidence="4 7" id="KW-0812">Transmembrane</keyword>